<comment type="caution">
    <text evidence="1">The sequence shown here is derived from an EMBL/GenBank/DDBJ whole genome shotgun (WGS) entry which is preliminary data.</text>
</comment>
<keyword evidence="2" id="KW-1185">Reference proteome</keyword>
<protein>
    <recommendedName>
        <fullName evidence="3">Secreted protein</fullName>
    </recommendedName>
</protein>
<name>A0AAV6VVF2_9ARAC</name>
<proteinExistence type="predicted"/>
<accession>A0AAV6VVF2</accession>
<evidence type="ECO:0008006" key="3">
    <source>
        <dbReference type="Google" id="ProtNLM"/>
    </source>
</evidence>
<dbReference type="AlphaFoldDB" id="A0AAV6VVF2"/>
<evidence type="ECO:0000313" key="2">
    <source>
        <dbReference type="Proteomes" id="UP000827092"/>
    </source>
</evidence>
<dbReference type="EMBL" id="JAFNEN010000014">
    <property type="protein sequence ID" value="KAG8200714.1"/>
    <property type="molecule type" value="Genomic_DNA"/>
</dbReference>
<gene>
    <name evidence="1" type="ORF">JTE90_022324</name>
</gene>
<organism evidence="1 2">
    <name type="scientific">Oedothorax gibbosus</name>
    <dbReference type="NCBI Taxonomy" id="931172"/>
    <lineage>
        <taxon>Eukaryota</taxon>
        <taxon>Metazoa</taxon>
        <taxon>Ecdysozoa</taxon>
        <taxon>Arthropoda</taxon>
        <taxon>Chelicerata</taxon>
        <taxon>Arachnida</taxon>
        <taxon>Araneae</taxon>
        <taxon>Araneomorphae</taxon>
        <taxon>Entelegynae</taxon>
        <taxon>Araneoidea</taxon>
        <taxon>Linyphiidae</taxon>
        <taxon>Erigoninae</taxon>
        <taxon>Oedothorax</taxon>
    </lineage>
</organism>
<dbReference type="Proteomes" id="UP000827092">
    <property type="component" value="Unassembled WGS sequence"/>
</dbReference>
<reference evidence="1 2" key="1">
    <citation type="journal article" date="2022" name="Nat. Ecol. Evol.">
        <title>A masculinizing supergene underlies an exaggerated male reproductive morph in a spider.</title>
        <authorList>
            <person name="Hendrickx F."/>
            <person name="De Corte Z."/>
            <person name="Sonet G."/>
            <person name="Van Belleghem S.M."/>
            <person name="Kostlbacher S."/>
            <person name="Vangestel C."/>
        </authorList>
    </citation>
    <scope>NUCLEOTIDE SEQUENCE [LARGE SCALE GENOMIC DNA]</scope>
    <source>
        <strain evidence="1">W744_W776</strain>
    </source>
</reference>
<evidence type="ECO:0000313" key="1">
    <source>
        <dbReference type="EMBL" id="KAG8200714.1"/>
    </source>
</evidence>
<sequence length="74" mass="8109">MLKGRQFSAIITVISLIREGSSSRSVNTEAISVQLGFSRRRSERDPIVNAAWGRHAQMQLLKSNGESTSSLSCT</sequence>